<dbReference type="SUPFAM" id="SSF55729">
    <property type="entry name" value="Acyl-CoA N-acyltransferases (Nat)"/>
    <property type="match status" value="1"/>
</dbReference>
<dbReference type="InterPro" id="IPR050832">
    <property type="entry name" value="Bact_Acetyltransf"/>
</dbReference>
<dbReference type="InterPro" id="IPR016181">
    <property type="entry name" value="Acyl_CoA_acyltransferase"/>
</dbReference>
<dbReference type="AlphaFoldDB" id="A0A1I0R7V6"/>
<evidence type="ECO:0000256" key="1">
    <source>
        <dbReference type="ARBA" id="ARBA00022679"/>
    </source>
</evidence>
<keyword evidence="2" id="KW-0012">Acyltransferase</keyword>
<feature type="domain" description="N-acetyltransferase" evidence="3">
    <location>
        <begin position="120"/>
        <end position="255"/>
    </location>
</feature>
<dbReference type="OrthoDB" id="977571at2"/>
<organism evidence="4 5">
    <name type="scientific">Roseivirga pacifica</name>
    <dbReference type="NCBI Taxonomy" id="1267423"/>
    <lineage>
        <taxon>Bacteria</taxon>
        <taxon>Pseudomonadati</taxon>
        <taxon>Bacteroidota</taxon>
        <taxon>Cytophagia</taxon>
        <taxon>Cytophagales</taxon>
        <taxon>Roseivirgaceae</taxon>
        <taxon>Roseivirga</taxon>
    </lineage>
</organism>
<name>A0A1I0R7V6_9BACT</name>
<accession>A0A1I0R7V6</accession>
<dbReference type="PROSITE" id="PS51186">
    <property type="entry name" value="GNAT"/>
    <property type="match status" value="1"/>
</dbReference>
<keyword evidence="5" id="KW-1185">Reference proteome</keyword>
<evidence type="ECO:0000313" key="4">
    <source>
        <dbReference type="EMBL" id="SEW36555.1"/>
    </source>
</evidence>
<dbReference type="CDD" id="cd04301">
    <property type="entry name" value="NAT_SF"/>
    <property type="match status" value="1"/>
</dbReference>
<dbReference type="STRING" id="1267423.SAMN05216290_3192"/>
<dbReference type="GO" id="GO:0016747">
    <property type="term" value="F:acyltransferase activity, transferring groups other than amino-acyl groups"/>
    <property type="evidence" value="ECO:0007669"/>
    <property type="project" value="InterPro"/>
</dbReference>
<dbReference type="PANTHER" id="PTHR43877">
    <property type="entry name" value="AMINOALKYLPHOSPHONATE N-ACETYLTRANSFERASE-RELATED-RELATED"/>
    <property type="match status" value="1"/>
</dbReference>
<dbReference type="RefSeq" id="WP_090259710.1">
    <property type="nucleotide sequence ID" value="NZ_FOIR01000003.1"/>
</dbReference>
<keyword evidence="1 4" id="KW-0808">Transferase</keyword>
<sequence length="255" mass="28537">MIEHIDQNFGLHATLIPQLTPNMQVGKTDHFSYVKTGFSCDTFNIIHIHNHQSLPASALEYLVGCYREKNWDYCLWINQENLTAELKNTITSIGLSKQNEEVGMSLNLANYELNSIDKDLTFAEVGSKSQLEEYANVVAANWTPADKNVVKFYKQTANHYLLGSANITLFVAYINGEPAGSVELFPTDTETVGIYGLCTLEKFRGKGVGSALMTTALNKSKRQGYHNVVLQATEDGIGIYEKIGFERHTTYFEFA</sequence>
<evidence type="ECO:0000313" key="5">
    <source>
        <dbReference type="Proteomes" id="UP000199437"/>
    </source>
</evidence>
<protein>
    <submittedName>
        <fullName evidence="4">Acetyltransferase (GNAT) domain-containing protein</fullName>
    </submittedName>
</protein>
<dbReference type="Gene3D" id="3.40.630.30">
    <property type="match status" value="1"/>
</dbReference>
<evidence type="ECO:0000256" key="2">
    <source>
        <dbReference type="ARBA" id="ARBA00023315"/>
    </source>
</evidence>
<proteinExistence type="predicted"/>
<dbReference type="GeneID" id="99987870"/>
<dbReference type="EMBL" id="FOIR01000003">
    <property type="protein sequence ID" value="SEW36555.1"/>
    <property type="molecule type" value="Genomic_DNA"/>
</dbReference>
<dbReference type="PANTHER" id="PTHR43877:SF2">
    <property type="entry name" value="AMINOALKYLPHOSPHONATE N-ACETYLTRANSFERASE-RELATED"/>
    <property type="match status" value="1"/>
</dbReference>
<gene>
    <name evidence="4" type="ORF">SAMN05216290_3192</name>
</gene>
<dbReference type="Pfam" id="PF00583">
    <property type="entry name" value="Acetyltransf_1"/>
    <property type="match status" value="1"/>
</dbReference>
<reference evidence="5" key="1">
    <citation type="submission" date="2016-10" db="EMBL/GenBank/DDBJ databases">
        <authorList>
            <person name="Varghese N."/>
            <person name="Submissions S."/>
        </authorList>
    </citation>
    <scope>NUCLEOTIDE SEQUENCE [LARGE SCALE GENOMIC DNA]</scope>
    <source>
        <strain evidence="5">CGMCC 1.12402</strain>
    </source>
</reference>
<evidence type="ECO:0000259" key="3">
    <source>
        <dbReference type="PROSITE" id="PS51186"/>
    </source>
</evidence>
<dbReference type="InterPro" id="IPR000182">
    <property type="entry name" value="GNAT_dom"/>
</dbReference>
<dbReference type="Proteomes" id="UP000199437">
    <property type="component" value="Unassembled WGS sequence"/>
</dbReference>